<dbReference type="GO" id="GO:0008887">
    <property type="term" value="F:glycerate kinase activity"/>
    <property type="evidence" value="ECO:0007669"/>
    <property type="project" value="InterPro"/>
</dbReference>
<feature type="domain" description="MOFRL" evidence="2">
    <location>
        <begin position="363"/>
        <end position="469"/>
    </location>
</feature>
<dbReference type="Pfam" id="PF13660">
    <property type="entry name" value="DUF4147"/>
    <property type="match status" value="1"/>
</dbReference>
<keyword evidence="4" id="KW-0808">Transferase</keyword>
<dbReference type="InterPro" id="IPR037035">
    <property type="entry name" value="GK-like_C_sf"/>
</dbReference>
<accession>A0A367ZRM0</accession>
<dbReference type="PANTHER" id="PTHR12227">
    <property type="entry name" value="GLYCERATE KINASE"/>
    <property type="match status" value="1"/>
</dbReference>
<keyword evidence="4" id="KW-0418">Kinase</keyword>
<feature type="domain" description="MOFRL-associated" evidence="3">
    <location>
        <begin position="40"/>
        <end position="270"/>
    </location>
</feature>
<evidence type="ECO:0000256" key="1">
    <source>
        <dbReference type="SAM" id="MobiDB-lite"/>
    </source>
</evidence>
<reference evidence="4 5" key="1">
    <citation type="submission" date="2018-05" db="EMBL/GenBank/DDBJ databases">
        <title>A metagenomic window into the 2 km-deep terrestrial subsurface aquifer revealed taxonomically and functionally diverse microbial community comprising novel uncultured bacterial lineages.</title>
        <authorList>
            <person name="Kadnikov V.V."/>
            <person name="Mardanov A.V."/>
            <person name="Beletsky A.V."/>
            <person name="Banks D."/>
            <person name="Pimenov N.V."/>
            <person name="Frank Y.A."/>
            <person name="Karnachuk O.V."/>
            <person name="Ravin N.V."/>
        </authorList>
    </citation>
    <scope>NUCLEOTIDE SEQUENCE [LARGE SCALE GENOMIC DNA]</scope>
    <source>
        <strain evidence="4">BY5</strain>
    </source>
</reference>
<comment type="caution">
    <text evidence="4">The sequence shown here is derived from an EMBL/GenBank/DDBJ whole genome shotgun (WGS) entry which is preliminary data.</text>
</comment>
<feature type="compositionally biased region" description="Polar residues" evidence="1">
    <location>
        <begin position="94"/>
        <end position="104"/>
    </location>
</feature>
<evidence type="ECO:0000259" key="3">
    <source>
        <dbReference type="Pfam" id="PF13660"/>
    </source>
</evidence>
<evidence type="ECO:0000259" key="2">
    <source>
        <dbReference type="Pfam" id="PF05161"/>
    </source>
</evidence>
<dbReference type="SUPFAM" id="SSF82544">
    <property type="entry name" value="GckA/TtuD-like"/>
    <property type="match status" value="1"/>
</dbReference>
<sequence>MPSPMTPAFLLSTFPQVLLPRLDPRRPITARRGAFSPPARVVVVGKAALALASAIEETAAVGTRGFLLGPAHPTDAMIAPARPLPWRGAHPGDSPSTAGSQAARHTSEPARAGIEDQPPDQGILARLARAGWQVHRGDHPLPGPHTWQATAQLIAFLTDLPATVPVVIVMSGGASALLAAPAPGLSQTDKRAAHAALIGSGRPITDLNVVRRHLSAVKGGGLLRPLVQRHSPVLVLALSDVPGNQPHDIGSGPFCPDPTTFADALEVASSLAGFPPRALEILQEGVAGHRPETLKPDEVPAGLWTFELLGRPDDALTEAAALLEAQGQAANRLPWPLAGSPAVWANRFVDAASRQAVPVGVWHLAAGETEVNLPPQGPIGAGGRASTLAVTLGLALAEAGHRFDLGVLATDGRDGSSTQAGGWLTTDDLAAPDHRRAAREALGRFDTATFLAERGRAWPGRPSPTNLGDLLLIRLS</sequence>
<gene>
    <name evidence="4" type="ORF">OZSIB_3253</name>
</gene>
<dbReference type="InterPro" id="IPR038614">
    <property type="entry name" value="GK_N_sf"/>
</dbReference>
<feature type="region of interest" description="Disordered" evidence="1">
    <location>
        <begin position="83"/>
        <end position="120"/>
    </location>
</feature>
<evidence type="ECO:0000313" key="4">
    <source>
        <dbReference type="EMBL" id="RCK80507.1"/>
    </source>
</evidence>
<dbReference type="EMBL" id="QOQW01000006">
    <property type="protein sequence ID" value="RCK80507.1"/>
    <property type="molecule type" value="Genomic_DNA"/>
</dbReference>
<dbReference type="AlphaFoldDB" id="A0A367ZRM0"/>
<dbReference type="Gene3D" id="3.40.50.10180">
    <property type="entry name" value="Glycerate kinase, MOFRL-like N-terminal domain"/>
    <property type="match status" value="1"/>
</dbReference>
<dbReference type="Gene3D" id="3.40.1480.10">
    <property type="entry name" value="MOFRL domain"/>
    <property type="match status" value="1"/>
</dbReference>
<dbReference type="InterPro" id="IPR025286">
    <property type="entry name" value="MOFRL_assoc_dom"/>
</dbReference>
<dbReference type="PANTHER" id="PTHR12227:SF0">
    <property type="entry name" value="GLYCERATE KINASE"/>
    <property type="match status" value="1"/>
</dbReference>
<dbReference type="InterPro" id="IPR039760">
    <property type="entry name" value="MOFRL_protein"/>
</dbReference>
<dbReference type="InterPro" id="IPR007835">
    <property type="entry name" value="MOFRL"/>
</dbReference>
<dbReference type="Pfam" id="PF05161">
    <property type="entry name" value="MOFRL"/>
    <property type="match status" value="1"/>
</dbReference>
<dbReference type="Proteomes" id="UP000252355">
    <property type="component" value="Unassembled WGS sequence"/>
</dbReference>
<name>A0A367ZRM0_9BACT</name>
<protein>
    <submittedName>
        <fullName evidence="4">D-glycerate 2-kinase</fullName>
    </submittedName>
</protein>
<dbReference type="GO" id="GO:0005737">
    <property type="term" value="C:cytoplasm"/>
    <property type="evidence" value="ECO:0007669"/>
    <property type="project" value="TreeGrafter"/>
</dbReference>
<evidence type="ECO:0000313" key="5">
    <source>
        <dbReference type="Proteomes" id="UP000252355"/>
    </source>
</evidence>
<proteinExistence type="predicted"/>
<organism evidence="4 5">
    <name type="scientific">Candidatus Ozemobacter sibiricus</name>
    <dbReference type="NCBI Taxonomy" id="2268124"/>
    <lineage>
        <taxon>Bacteria</taxon>
        <taxon>Candidatus Ozemobacteria</taxon>
        <taxon>Candidatus Ozemobacterales</taxon>
        <taxon>Candidatus Ozemobacteraceae</taxon>
        <taxon>Candidatus Ozemobacter</taxon>
    </lineage>
</organism>